<dbReference type="InterPro" id="IPR007895">
    <property type="entry name" value="MASE1"/>
</dbReference>
<accession>A0A157ZXE6</accession>
<organism evidence="8 9">
    <name type="scientific">Caballeronia hypogeia</name>
    <dbReference type="NCBI Taxonomy" id="1777140"/>
    <lineage>
        <taxon>Bacteria</taxon>
        <taxon>Pseudomonadati</taxon>
        <taxon>Pseudomonadota</taxon>
        <taxon>Betaproteobacteria</taxon>
        <taxon>Burkholderiales</taxon>
        <taxon>Burkholderiaceae</taxon>
        <taxon>Caballeronia</taxon>
    </lineage>
</organism>
<feature type="transmembrane region" description="Helical" evidence="6">
    <location>
        <begin position="240"/>
        <end position="260"/>
    </location>
</feature>
<comment type="subcellular location">
    <subcellularLocation>
        <location evidence="1">Cell membrane</location>
        <topology evidence="1">Multi-pass membrane protein</topology>
    </subcellularLocation>
</comment>
<dbReference type="Gene3D" id="3.30.450.20">
    <property type="entry name" value="PAS domain"/>
    <property type="match status" value="1"/>
</dbReference>
<dbReference type="SUPFAM" id="SSF55785">
    <property type="entry name" value="PYP-like sensor domain (PAS domain)"/>
    <property type="match status" value="1"/>
</dbReference>
<dbReference type="InterPro" id="IPR035965">
    <property type="entry name" value="PAS-like_dom_sf"/>
</dbReference>
<protein>
    <submittedName>
        <fullName evidence="8">Integral membrane sensor protein</fullName>
    </submittedName>
</protein>
<feature type="transmembrane region" description="Helical" evidence="6">
    <location>
        <begin position="116"/>
        <end position="139"/>
    </location>
</feature>
<evidence type="ECO:0000256" key="1">
    <source>
        <dbReference type="ARBA" id="ARBA00004651"/>
    </source>
</evidence>
<evidence type="ECO:0000256" key="4">
    <source>
        <dbReference type="ARBA" id="ARBA00022989"/>
    </source>
</evidence>
<evidence type="ECO:0000256" key="2">
    <source>
        <dbReference type="ARBA" id="ARBA00022475"/>
    </source>
</evidence>
<keyword evidence="5 6" id="KW-0472">Membrane</keyword>
<dbReference type="GO" id="GO:0005886">
    <property type="term" value="C:plasma membrane"/>
    <property type="evidence" value="ECO:0007669"/>
    <property type="project" value="UniProtKB-SubCell"/>
</dbReference>
<dbReference type="OrthoDB" id="8673582at2"/>
<evidence type="ECO:0000256" key="5">
    <source>
        <dbReference type="ARBA" id="ARBA00023136"/>
    </source>
</evidence>
<evidence type="ECO:0000313" key="8">
    <source>
        <dbReference type="EMBL" id="SAK50106.1"/>
    </source>
</evidence>
<keyword evidence="9" id="KW-1185">Reference proteome</keyword>
<feature type="transmembrane region" description="Helical" evidence="6">
    <location>
        <begin position="272"/>
        <end position="292"/>
    </location>
</feature>
<feature type="transmembrane region" description="Helical" evidence="6">
    <location>
        <begin position="151"/>
        <end position="169"/>
    </location>
</feature>
<dbReference type="RefSeq" id="WP_061166780.1">
    <property type="nucleotide sequence ID" value="NZ_FCOA02000003.1"/>
</dbReference>
<evidence type="ECO:0000259" key="7">
    <source>
        <dbReference type="Pfam" id="PF05231"/>
    </source>
</evidence>
<comment type="caution">
    <text evidence="8">The sequence shown here is derived from an EMBL/GenBank/DDBJ whole genome shotgun (WGS) entry which is preliminary data.</text>
</comment>
<keyword evidence="2" id="KW-1003">Cell membrane</keyword>
<name>A0A157ZXE6_9BURK</name>
<feature type="transmembrane region" description="Helical" evidence="6">
    <location>
        <begin position="58"/>
        <end position="77"/>
    </location>
</feature>
<proteinExistence type="predicted"/>
<feature type="transmembrane region" description="Helical" evidence="6">
    <location>
        <begin position="181"/>
        <end position="202"/>
    </location>
</feature>
<dbReference type="STRING" id="1777140.AWB79_01532"/>
<feature type="transmembrane region" description="Helical" evidence="6">
    <location>
        <begin position="214"/>
        <end position="233"/>
    </location>
</feature>
<dbReference type="Proteomes" id="UP000054851">
    <property type="component" value="Unassembled WGS sequence"/>
</dbReference>
<feature type="domain" description="MASE1" evidence="7">
    <location>
        <begin position="10"/>
        <end position="285"/>
    </location>
</feature>
<feature type="transmembrane region" description="Helical" evidence="6">
    <location>
        <begin position="83"/>
        <end position="104"/>
    </location>
</feature>
<evidence type="ECO:0000313" key="9">
    <source>
        <dbReference type="Proteomes" id="UP000054851"/>
    </source>
</evidence>
<dbReference type="EMBL" id="FCOA02000003">
    <property type="protein sequence ID" value="SAK50106.1"/>
    <property type="molecule type" value="Genomic_DNA"/>
</dbReference>
<keyword evidence="4 6" id="KW-1133">Transmembrane helix</keyword>
<dbReference type="Pfam" id="PF05231">
    <property type="entry name" value="MASE1"/>
    <property type="match status" value="1"/>
</dbReference>
<evidence type="ECO:0000256" key="6">
    <source>
        <dbReference type="SAM" id="Phobius"/>
    </source>
</evidence>
<feature type="transmembrane region" description="Helical" evidence="6">
    <location>
        <begin position="34"/>
        <end position="51"/>
    </location>
</feature>
<keyword evidence="3 6" id="KW-0812">Transmembrane</keyword>
<reference evidence="8" key="1">
    <citation type="submission" date="2016-01" db="EMBL/GenBank/DDBJ databases">
        <authorList>
            <person name="Peeters C."/>
        </authorList>
    </citation>
    <scope>NUCLEOTIDE SEQUENCE</scope>
    <source>
        <strain evidence="8">LMG 29322</strain>
    </source>
</reference>
<dbReference type="AlphaFoldDB" id="A0A157ZXE6"/>
<evidence type="ECO:0000256" key="3">
    <source>
        <dbReference type="ARBA" id="ARBA00022692"/>
    </source>
</evidence>
<dbReference type="PROSITE" id="PS51257">
    <property type="entry name" value="PROKAR_LIPOPROTEIN"/>
    <property type="match status" value="1"/>
</dbReference>
<sequence length="431" mass="45179">MRRSSSLVGLLWAIPYFIAACVSAALSAGTGASAAASVWLPAGVAMAALMLTRPRGWFAVIPALVGAQFAFGLLRGVGAVDALLVAIALAAAPAVALAIVVRFARTPLSGLYFLRALFLAALIDSALAICIDVTLHAPALFGLPPDAPMRALAHFVGIFVLTPVFTAWSRFRPSRRVAHGVTERVIGAIAFVALVPCALFAFEAPVFGQLASNLAVGLSYVPLVLCVVISLMWDARGGAMSVLALAIIALLQTVTGHGPFASTLDDSSLIGAQIYVATASVLVLLTTTLHGHRERAMERAHRWRTNIELALAGSGQLVYCLDARSGRIEWAGDIEAIAGYDARELATQEAVLAIVATEDRARLRAQWLRAAAGVPGAEMTFTLRTDRDTLVAVTDHTTPTDDLGDGPGFIVGIWRKAAQQPESAVSAEVAA</sequence>
<gene>
    <name evidence="8" type="ORF">AWB79_01532</name>
</gene>